<dbReference type="GO" id="GO:0005794">
    <property type="term" value="C:Golgi apparatus"/>
    <property type="evidence" value="ECO:0007669"/>
    <property type="project" value="UniProtKB-SubCell"/>
</dbReference>
<evidence type="ECO:0000256" key="7">
    <source>
        <dbReference type="RuleBase" id="RU366065"/>
    </source>
</evidence>
<keyword evidence="3 7" id="KW-0931">ER-Golgi transport</keyword>
<comment type="subcellular location">
    <subcellularLocation>
        <location evidence="7">Endoplasmic reticulum</location>
    </subcellularLocation>
    <subcellularLocation>
        <location evidence="7">Golgi apparatus</location>
        <location evidence="7">cis-Golgi network</location>
    </subcellularLocation>
</comment>
<dbReference type="STRING" id="6832.A0A553NG55"/>
<dbReference type="InterPro" id="IPR011012">
    <property type="entry name" value="Longin-like_dom_sf"/>
</dbReference>
<name>A0A553NG55_TIGCA</name>
<evidence type="ECO:0000256" key="2">
    <source>
        <dbReference type="ARBA" id="ARBA00022824"/>
    </source>
</evidence>
<evidence type="ECO:0000256" key="1">
    <source>
        <dbReference type="ARBA" id="ARBA00022448"/>
    </source>
</evidence>
<dbReference type="PANTHER" id="PTHR23249:SF16">
    <property type="entry name" value="TRAFFICKING PROTEIN PARTICLE COMPLEX SUBUNIT 1"/>
    <property type="match status" value="1"/>
</dbReference>
<dbReference type="Gene3D" id="3.30.450.70">
    <property type="match status" value="1"/>
</dbReference>
<comment type="subunit">
    <text evidence="6">Part of the multisubunit transport protein particle (TRAPP) complex. The heterodimer TRAPPC6B-TRAPPC3 interacts with TRAPPC1 likely providing a core for TRAPP complex formation.</text>
</comment>
<dbReference type="OMA" id="GKLMYGM"/>
<comment type="similarity">
    <text evidence="5">Belongs to the TRAPP small subunits family. BET5 subfamily.</text>
</comment>
<evidence type="ECO:0000256" key="6">
    <source>
        <dbReference type="ARBA" id="ARBA00062874"/>
    </source>
</evidence>
<dbReference type="Pfam" id="PF04099">
    <property type="entry name" value="Sybindin"/>
    <property type="match status" value="1"/>
</dbReference>
<dbReference type="InterPro" id="IPR007233">
    <property type="entry name" value="TRAPPC"/>
</dbReference>
<accession>A0A553NG55</accession>
<reference evidence="8 9" key="1">
    <citation type="journal article" date="2018" name="Nat. Ecol. Evol.">
        <title>Genomic signatures of mitonuclear coevolution across populations of Tigriopus californicus.</title>
        <authorList>
            <person name="Barreto F.S."/>
            <person name="Watson E.T."/>
            <person name="Lima T.G."/>
            <person name="Willett C.S."/>
            <person name="Edmands S."/>
            <person name="Li W."/>
            <person name="Burton R.S."/>
        </authorList>
    </citation>
    <scope>NUCLEOTIDE SEQUENCE [LARGE SCALE GENOMIC DNA]</scope>
    <source>
        <strain evidence="8 9">San Diego</strain>
    </source>
</reference>
<dbReference type="Proteomes" id="UP000318571">
    <property type="component" value="Chromosome 10"/>
</dbReference>
<dbReference type="EMBL" id="VCGU01000458">
    <property type="protein sequence ID" value="TRY64385.1"/>
    <property type="molecule type" value="Genomic_DNA"/>
</dbReference>
<dbReference type="CDD" id="cd14855">
    <property type="entry name" value="TRAPPC1_MUM2"/>
    <property type="match status" value="1"/>
</dbReference>
<evidence type="ECO:0000256" key="4">
    <source>
        <dbReference type="ARBA" id="ARBA00023034"/>
    </source>
</evidence>
<dbReference type="GO" id="GO:0006888">
    <property type="term" value="P:endoplasmic reticulum to Golgi vesicle-mediated transport"/>
    <property type="evidence" value="ECO:0007669"/>
    <property type="project" value="UniProtKB-UniRule"/>
</dbReference>
<keyword evidence="2 7" id="KW-0256">Endoplasmic reticulum</keyword>
<keyword evidence="9" id="KW-1185">Reference proteome</keyword>
<protein>
    <recommendedName>
        <fullName evidence="7">Trafficking protein particle complex subunit</fullName>
    </recommendedName>
</protein>
<dbReference type="GO" id="GO:0030008">
    <property type="term" value="C:TRAPP complex"/>
    <property type="evidence" value="ECO:0007669"/>
    <property type="project" value="UniProtKB-UniRule"/>
</dbReference>
<evidence type="ECO:0000313" key="8">
    <source>
        <dbReference type="EMBL" id="TRY64385.1"/>
    </source>
</evidence>
<dbReference type="PANTHER" id="PTHR23249">
    <property type="entry name" value="TRAFFICKING PROTEIN PARTICLE COMPLEX SUBUNIT"/>
    <property type="match status" value="1"/>
</dbReference>
<dbReference type="SUPFAM" id="SSF64356">
    <property type="entry name" value="SNARE-like"/>
    <property type="match status" value="1"/>
</dbReference>
<dbReference type="OrthoDB" id="246406at2759"/>
<organism evidence="8 9">
    <name type="scientific">Tigriopus californicus</name>
    <name type="common">Marine copepod</name>
    <dbReference type="NCBI Taxonomy" id="6832"/>
    <lineage>
        <taxon>Eukaryota</taxon>
        <taxon>Metazoa</taxon>
        <taxon>Ecdysozoa</taxon>
        <taxon>Arthropoda</taxon>
        <taxon>Crustacea</taxon>
        <taxon>Multicrustacea</taxon>
        <taxon>Hexanauplia</taxon>
        <taxon>Copepoda</taxon>
        <taxon>Harpacticoida</taxon>
        <taxon>Harpacticidae</taxon>
        <taxon>Tigriopus</taxon>
    </lineage>
</organism>
<dbReference type="AlphaFoldDB" id="A0A553NG55"/>
<sequence length="144" mass="16847">MTIFNLWLFDEKGNLIYYREWNRKKNTSMERNEEAKLLYGMLFSIKSFVNKLSPADMKDGFLSYKTSKYRLNYYETPTGVKLVMNTDTTVTHPIVRDLLKSVYGQIYVEYAVKNPMYVLGQPIESELFGVKLDDLVRASPLFKA</sequence>
<dbReference type="GO" id="GO:0005783">
    <property type="term" value="C:endoplasmic reticulum"/>
    <property type="evidence" value="ECO:0007669"/>
    <property type="project" value="UniProtKB-SubCell"/>
</dbReference>
<evidence type="ECO:0000256" key="3">
    <source>
        <dbReference type="ARBA" id="ARBA00022892"/>
    </source>
</evidence>
<keyword evidence="4 7" id="KW-0333">Golgi apparatus</keyword>
<keyword evidence="1 7" id="KW-0813">Transport</keyword>
<comment type="caution">
    <text evidence="8">The sequence shown here is derived from an EMBL/GenBank/DDBJ whole genome shotgun (WGS) entry which is preliminary data.</text>
</comment>
<evidence type="ECO:0000313" key="9">
    <source>
        <dbReference type="Proteomes" id="UP000318571"/>
    </source>
</evidence>
<evidence type="ECO:0000256" key="5">
    <source>
        <dbReference type="ARBA" id="ARBA00038167"/>
    </source>
</evidence>
<dbReference type="SMART" id="SM01399">
    <property type="entry name" value="Sybindin"/>
    <property type="match status" value="1"/>
</dbReference>
<dbReference type="FunFam" id="3.30.450.70:FF:000004">
    <property type="entry name" value="Trafficking protein particle complex 1"/>
    <property type="match status" value="1"/>
</dbReference>
<proteinExistence type="inferred from homology"/>
<gene>
    <name evidence="8" type="ORF">TCAL_04024</name>
</gene>